<accession>A0AB36S8C1</accession>
<gene>
    <name evidence="1" type="ORF">CRM96_08620</name>
</gene>
<evidence type="ECO:0000313" key="1">
    <source>
        <dbReference type="EMBL" id="PEH45068.1"/>
    </source>
</evidence>
<reference evidence="1 2" key="1">
    <citation type="submission" date="2017-09" db="EMBL/GenBank/DDBJ databases">
        <title>FDA dAtabase for Regulatory Grade micrObial Sequences (FDA-ARGOS): Supporting development and validation of Infectious Disease Dx tests.</title>
        <authorList>
            <person name="Minogue T."/>
            <person name="Wolcott M."/>
            <person name="Wasieloski L."/>
            <person name="Aguilar W."/>
            <person name="Moore D."/>
            <person name="Tallon L.J."/>
            <person name="Sadzewicz L."/>
            <person name="Ott S."/>
            <person name="Zhao X."/>
            <person name="Nagaraj S."/>
            <person name="Vavikolanu K."/>
            <person name="Aluvathingal J."/>
            <person name="Nadendla S."/>
            <person name="Sichtig H."/>
        </authorList>
    </citation>
    <scope>NUCLEOTIDE SEQUENCE [LARGE SCALE GENOMIC DNA]</scope>
    <source>
        <strain evidence="1 2">FDAARGOS_396</strain>
    </source>
</reference>
<protein>
    <submittedName>
        <fullName evidence="1">Uncharacterized protein</fullName>
    </submittedName>
</protein>
<name>A0AB36S8C1_9ENTE</name>
<comment type="caution">
    <text evidence="1">The sequence shown here is derived from an EMBL/GenBank/DDBJ whole genome shotgun (WGS) entry which is preliminary data.</text>
</comment>
<dbReference type="AlphaFoldDB" id="A0AB36S8C1"/>
<dbReference type="EMBL" id="PDEB01000004">
    <property type="protein sequence ID" value="PEH45068.1"/>
    <property type="molecule type" value="Genomic_DNA"/>
</dbReference>
<organism evidence="1 2">
    <name type="scientific">Enterococcus durans</name>
    <dbReference type="NCBI Taxonomy" id="53345"/>
    <lineage>
        <taxon>Bacteria</taxon>
        <taxon>Bacillati</taxon>
        <taxon>Bacillota</taxon>
        <taxon>Bacilli</taxon>
        <taxon>Lactobacillales</taxon>
        <taxon>Enterococcaceae</taxon>
        <taxon>Enterococcus</taxon>
    </lineage>
</organism>
<proteinExistence type="predicted"/>
<dbReference type="RefSeq" id="WP_002342147.1">
    <property type="nucleotide sequence ID" value="NZ_PDEB01000004.1"/>
</dbReference>
<sequence>MVELKTNFERGQLNAQDDLNENFKNIQNEINKVSTDEEWTVLDITHSNVPNARMALIRTEETVYFSMASSFTGATAWSERVIATLPDKYIPNLENSPLGNLTFSVRGDVTGVATLRIQGNQLLLMRCNGSSSEAFFDVISWPAGKTF</sequence>
<dbReference type="Proteomes" id="UP000220669">
    <property type="component" value="Unassembled WGS sequence"/>
</dbReference>
<evidence type="ECO:0000313" key="2">
    <source>
        <dbReference type="Proteomes" id="UP000220669"/>
    </source>
</evidence>